<dbReference type="Proteomes" id="UP001620626">
    <property type="component" value="Unassembled WGS sequence"/>
</dbReference>
<sequence>MCSQLLESSTSLRWQVPMIAVLWCRGVQFIKAGTELSEEVQGRIKVSAQCLIKIKNMLYDLDPGFTLAQYLYEIDQFGDLLWHAEYRAGAVDEEEFEESYPIPAPVLEAIEHQSRGGGPPGDGCFHCGMFGHNARVCPFGGSRSYEQGKNIKYGTRPRCFVCANNAPDHYSPSCPYRHPDSYAPVAVCSTCKHALQGRKQHASKCPNCNNPLRCWNCGRQGHRLNRCPEPRYKPGGAAYNIFSGYTGFVAGFTLARLDRRGVAGFVADVSGFVADIAGFVADVAGFVADIACFVSDVAGFVADVTGFVAGFVADVAGFLADIAGFVNDIAGFVADIAGFALARLDPKESPRMSSESERKKIDNFDEQGRYGHIIVIFFPF</sequence>
<dbReference type="EMBL" id="JBICBT010000381">
    <property type="protein sequence ID" value="KAL3115444.1"/>
    <property type="molecule type" value="Genomic_DNA"/>
</dbReference>
<name>A0ABD2IWT9_9BILA</name>
<proteinExistence type="predicted"/>
<keyword evidence="1" id="KW-0863">Zinc-finger</keyword>
<dbReference type="SMART" id="SM00343">
    <property type="entry name" value="ZnF_C2HC"/>
    <property type="match status" value="3"/>
</dbReference>
<keyword evidence="5" id="KW-1185">Reference proteome</keyword>
<dbReference type="EMBL" id="JBICBT010001080">
    <property type="protein sequence ID" value="KAL3084389.1"/>
    <property type="molecule type" value="Genomic_DNA"/>
</dbReference>
<dbReference type="PROSITE" id="PS50158">
    <property type="entry name" value="ZF_CCHC"/>
    <property type="match status" value="2"/>
</dbReference>
<dbReference type="AlphaFoldDB" id="A0ABD2IWT9"/>
<gene>
    <name evidence="4" type="ORF">niasHT_020117</name>
    <name evidence="3" type="ORF">niasHT_033159</name>
</gene>
<dbReference type="GO" id="GO:0008270">
    <property type="term" value="F:zinc ion binding"/>
    <property type="evidence" value="ECO:0007669"/>
    <property type="project" value="UniProtKB-KW"/>
</dbReference>
<reference evidence="3 5" key="1">
    <citation type="submission" date="2024-10" db="EMBL/GenBank/DDBJ databases">
        <authorList>
            <person name="Kim D."/>
        </authorList>
    </citation>
    <scope>NUCLEOTIDE SEQUENCE [LARGE SCALE GENOMIC DNA]</scope>
    <source>
        <strain evidence="3">BH-2024</strain>
    </source>
</reference>
<keyword evidence="1" id="KW-0479">Metal-binding</keyword>
<keyword evidence="1" id="KW-0862">Zinc</keyword>
<evidence type="ECO:0000256" key="1">
    <source>
        <dbReference type="PROSITE-ProRule" id="PRU00047"/>
    </source>
</evidence>
<evidence type="ECO:0000313" key="4">
    <source>
        <dbReference type="EMBL" id="KAL3115444.1"/>
    </source>
</evidence>
<feature type="domain" description="CCHC-type" evidence="2">
    <location>
        <begin position="213"/>
        <end position="229"/>
    </location>
</feature>
<organism evidence="3 5">
    <name type="scientific">Heterodera trifolii</name>
    <dbReference type="NCBI Taxonomy" id="157864"/>
    <lineage>
        <taxon>Eukaryota</taxon>
        <taxon>Metazoa</taxon>
        <taxon>Ecdysozoa</taxon>
        <taxon>Nematoda</taxon>
        <taxon>Chromadorea</taxon>
        <taxon>Rhabditida</taxon>
        <taxon>Tylenchina</taxon>
        <taxon>Tylenchomorpha</taxon>
        <taxon>Tylenchoidea</taxon>
        <taxon>Heteroderidae</taxon>
        <taxon>Heteroderinae</taxon>
        <taxon>Heterodera</taxon>
    </lineage>
</organism>
<dbReference type="InterPro" id="IPR001878">
    <property type="entry name" value="Znf_CCHC"/>
</dbReference>
<feature type="domain" description="CCHC-type" evidence="2">
    <location>
        <begin position="124"/>
        <end position="138"/>
    </location>
</feature>
<comment type="caution">
    <text evidence="3">The sequence shown here is derived from an EMBL/GenBank/DDBJ whole genome shotgun (WGS) entry which is preliminary data.</text>
</comment>
<dbReference type="Gene3D" id="4.10.60.10">
    <property type="entry name" value="Zinc finger, CCHC-type"/>
    <property type="match status" value="1"/>
</dbReference>
<protein>
    <recommendedName>
        <fullName evidence="2">CCHC-type domain-containing protein</fullName>
    </recommendedName>
</protein>
<evidence type="ECO:0000259" key="2">
    <source>
        <dbReference type="PROSITE" id="PS50158"/>
    </source>
</evidence>
<evidence type="ECO:0000313" key="3">
    <source>
        <dbReference type="EMBL" id="KAL3084389.1"/>
    </source>
</evidence>
<evidence type="ECO:0000313" key="5">
    <source>
        <dbReference type="Proteomes" id="UP001620626"/>
    </source>
</evidence>
<accession>A0ABD2IWT9</accession>